<keyword evidence="1" id="KW-0472">Membrane</keyword>
<name>A0A8J5CQ98_CHIOP</name>
<evidence type="ECO:0000256" key="1">
    <source>
        <dbReference type="SAM" id="Phobius"/>
    </source>
</evidence>
<gene>
    <name evidence="3" type="ORF">GWK47_000878</name>
    <name evidence="2" type="ORF">GWK47_020985</name>
</gene>
<feature type="transmembrane region" description="Helical" evidence="1">
    <location>
        <begin position="21"/>
        <end position="44"/>
    </location>
</feature>
<keyword evidence="4" id="KW-1185">Reference proteome</keyword>
<keyword evidence="1" id="KW-0812">Transmembrane</keyword>
<evidence type="ECO:0000313" key="2">
    <source>
        <dbReference type="EMBL" id="KAG0711264.1"/>
    </source>
</evidence>
<organism evidence="3 4">
    <name type="scientific">Chionoecetes opilio</name>
    <name type="common">Atlantic snow crab</name>
    <name type="synonym">Cancer opilio</name>
    <dbReference type="NCBI Taxonomy" id="41210"/>
    <lineage>
        <taxon>Eukaryota</taxon>
        <taxon>Metazoa</taxon>
        <taxon>Ecdysozoa</taxon>
        <taxon>Arthropoda</taxon>
        <taxon>Crustacea</taxon>
        <taxon>Multicrustacea</taxon>
        <taxon>Malacostraca</taxon>
        <taxon>Eumalacostraca</taxon>
        <taxon>Eucarida</taxon>
        <taxon>Decapoda</taxon>
        <taxon>Pleocyemata</taxon>
        <taxon>Brachyura</taxon>
        <taxon>Eubrachyura</taxon>
        <taxon>Majoidea</taxon>
        <taxon>Majidae</taxon>
        <taxon>Chionoecetes</taxon>
    </lineage>
</organism>
<dbReference type="EMBL" id="JACEEZ010018225">
    <property type="protein sequence ID" value="KAG0717076.1"/>
    <property type="molecule type" value="Genomic_DNA"/>
</dbReference>
<dbReference type="EMBL" id="JACEEZ010023454">
    <property type="protein sequence ID" value="KAG0711264.1"/>
    <property type="molecule type" value="Genomic_DNA"/>
</dbReference>
<dbReference type="AlphaFoldDB" id="A0A8J5CQ98"/>
<dbReference type="Proteomes" id="UP000770661">
    <property type="component" value="Unassembled WGS sequence"/>
</dbReference>
<evidence type="ECO:0000313" key="3">
    <source>
        <dbReference type="EMBL" id="KAG0717076.1"/>
    </source>
</evidence>
<comment type="caution">
    <text evidence="3">The sequence shown here is derived from an EMBL/GenBank/DDBJ whole genome shotgun (WGS) entry which is preliminary data.</text>
</comment>
<evidence type="ECO:0000313" key="4">
    <source>
        <dbReference type="Proteomes" id="UP000770661"/>
    </source>
</evidence>
<sequence length="397" mass="44673">MCIARDSKGGEGRQDIQVSSRVAMSAVSLAGLATIMLAAVGLGLQGSLGEHYEPWAFDSSFTFPRWSLPLTADQLHVSSASPNFPTNHRRNDTTYTMDTLILHDASCGYLGQNLTTGRLEEFPCTKWDFDTSTFSSTVTSELRTAEDDRHLDNILHGIGSHLPVAAFTGIPARFPFPTWHNAALFSDHSIYVYWHRKNIAAIIKEKFSPMAPLVIHWDGKMMTNIMEKDVVDRLPILLSAEETSLKAVCDFVIKVYLKAWFLAHMPQFGPAIDLWLLKELNKYHTIHPKISAAALKKFQVHLWYLSERLIPLALFDDSGSLTLEDKGVMAHKMLQPTKDMNPPKRVVVHTSDIQEKKISSFVSGQSRAFFRIMGLEDSFLMKTPESWESDDAFQRAN</sequence>
<protein>
    <submittedName>
        <fullName evidence="3">Uncharacterized protein</fullName>
    </submittedName>
</protein>
<accession>A0A8J5CQ98</accession>
<proteinExistence type="predicted"/>
<reference evidence="3" key="1">
    <citation type="submission" date="2020-07" db="EMBL/GenBank/DDBJ databases">
        <title>The High-quality genome of the commercially important snow crab, Chionoecetes opilio.</title>
        <authorList>
            <person name="Jeong J.-H."/>
            <person name="Ryu S."/>
        </authorList>
    </citation>
    <scope>NUCLEOTIDE SEQUENCE</scope>
    <source>
        <strain evidence="3">MADBK_172401_WGS</strain>
        <tissue evidence="3">Digestive gland</tissue>
    </source>
</reference>
<keyword evidence="1" id="KW-1133">Transmembrane helix</keyword>